<dbReference type="InterPro" id="IPR026042">
    <property type="entry name" value="YjbJ"/>
</dbReference>
<dbReference type="InterPro" id="IPR050423">
    <property type="entry name" value="UPF0337_stress_rsp"/>
</dbReference>
<dbReference type="PANTHER" id="PTHR34977">
    <property type="entry name" value="UPF0337 PROTEIN YJBJ"/>
    <property type="match status" value="1"/>
</dbReference>
<reference evidence="3 4" key="1">
    <citation type="submission" date="2016-12" db="EMBL/GenBank/DDBJ databases">
        <title>Genome sequencing of Methylocaldum marinum.</title>
        <authorList>
            <person name="Takeuchi M."/>
            <person name="Kamagata Y."/>
            <person name="Hiraoka S."/>
            <person name="Oshima K."/>
            <person name="Hattori M."/>
            <person name="Iwasaki W."/>
        </authorList>
    </citation>
    <scope>NUCLEOTIDE SEQUENCE [LARGE SCALE GENOMIC DNA]</scope>
    <source>
        <strain evidence="3 4">S8</strain>
    </source>
</reference>
<protein>
    <submittedName>
        <fullName evidence="3">CsbD family protein</fullName>
    </submittedName>
</protein>
<dbReference type="SUPFAM" id="SSF69047">
    <property type="entry name" value="Hypothetical protein YjbJ"/>
    <property type="match status" value="1"/>
</dbReference>
<dbReference type="OrthoDB" id="9796058at2"/>
<name>A0A250KYT6_9GAMM</name>
<evidence type="ECO:0000313" key="3">
    <source>
        <dbReference type="EMBL" id="BBA36752.1"/>
    </source>
</evidence>
<comment type="similarity">
    <text evidence="1">Belongs to the UPF0337 (CsbD) family.</text>
</comment>
<organism evidence="3 4">
    <name type="scientific">Methylocaldum marinum</name>
    <dbReference type="NCBI Taxonomy" id="1432792"/>
    <lineage>
        <taxon>Bacteria</taxon>
        <taxon>Pseudomonadati</taxon>
        <taxon>Pseudomonadota</taxon>
        <taxon>Gammaproteobacteria</taxon>
        <taxon>Methylococcales</taxon>
        <taxon>Methylococcaceae</taxon>
        <taxon>Methylocaldum</taxon>
    </lineage>
</organism>
<dbReference type="Proteomes" id="UP000266313">
    <property type="component" value="Chromosome"/>
</dbReference>
<proteinExistence type="inferred from homology"/>
<dbReference type="RefSeq" id="WP_119631871.1">
    <property type="nucleotide sequence ID" value="NZ_AP017928.1"/>
</dbReference>
<dbReference type="PIRSF" id="PIRSF039008">
    <property type="entry name" value="YjbJ"/>
    <property type="match status" value="1"/>
</dbReference>
<evidence type="ECO:0000256" key="1">
    <source>
        <dbReference type="ARBA" id="ARBA00009129"/>
    </source>
</evidence>
<evidence type="ECO:0000313" key="4">
    <source>
        <dbReference type="Proteomes" id="UP000266313"/>
    </source>
</evidence>
<accession>A0A250KYT6</accession>
<dbReference type="InterPro" id="IPR008462">
    <property type="entry name" value="CsbD"/>
</dbReference>
<dbReference type="AlphaFoldDB" id="A0A250KYT6"/>
<sequence length="63" mass="7436">MNWDQVKGNWKQVKGTIKAQWGRLTDDELDEINGEREKLIGKIQERYGIAREEAEKQVESMKM</sequence>
<dbReference type="Pfam" id="PF05532">
    <property type="entry name" value="CsbD"/>
    <property type="match status" value="1"/>
</dbReference>
<dbReference type="InterPro" id="IPR036629">
    <property type="entry name" value="YjbJ_sf"/>
</dbReference>
<dbReference type="KEGG" id="mmai:sS8_4829"/>
<dbReference type="PANTHER" id="PTHR34977:SF1">
    <property type="entry name" value="UPF0337 PROTEIN YJBJ"/>
    <property type="match status" value="1"/>
</dbReference>
<evidence type="ECO:0000259" key="2">
    <source>
        <dbReference type="Pfam" id="PF05532"/>
    </source>
</evidence>
<dbReference type="Gene3D" id="1.10.1470.10">
    <property type="entry name" value="YjbJ"/>
    <property type="match status" value="1"/>
</dbReference>
<gene>
    <name evidence="3" type="ORF">sS8_4829</name>
</gene>
<dbReference type="EMBL" id="AP017928">
    <property type="protein sequence ID" value="BBA36752.1"/>
    <property type="molecule type" value="Genomic_DNA"/>
</dbReference>
<feature type="domain" description="CsbD-like" evidence="2">
    <location>
        <begin position="4"/>
        <end position="56"/>
    </location>
</feature>
<keyword evidence="4" id="KW-1185">Reference proteome</keyword>